<evidence type="ECO:0000313" key="3">
    <source>
        <dbReference type="Proteomes" id="UP000265341"/>
    </source>
</evidence>
<reference evidence="2 3" key="1">
    <citation type="submission" date="2018-08" db="EMBL/GenBank/DDBJ databases">
        <title>Meiothermus roseus NBRC 110900 genome sequencing project.</title>
        <authorList>
            <person name="Da Costa M.S."/>
            <person name="Albuquerque L."/>
            <person name="Raposo P."/>
            <person name="Froufe H.J.C."/>
            <person name="Barroso C.S."/>
            <person name="Egas C."/>
        </authorList>
    </citation>
    <scope>NUCLEOTIDE SEQUENCE [LARGE SCALE GENOMIC DNA]</scope>
    <source>
        <strain evidence="2 3">NBRC 110900</strain>
    </source>
</reference>
<dbReference type="GO" id="GO:0016779">
    <property type="term" value="F:nucleotidyltransferase activity"/>
    <property type="evidence" value="ECO:0007669"/>
    <property type="project" value="UniProtKB-KW"/>
</dbReference>
<accession>A0A399ETL1</accession>
<evidence type="ECO:0000313" key="2">
    <source>
        <dbReference type="EMBL" id="RIH85571.1"/>
    </source>
</evidence>
<dbReference type="SUPFAM" id="SSF81593">
    <property type="entry name" value="Nucleotidyltransferase substrate binding subunit/domain"/>
    <property type="match status" value="1"/>
</dbReference>
<evidence type="ECO:0000259" key="1">
    <source>
        <dbReference type="Pfam" id="PF07827"/>
    </source>
</evidence>
<proteinExistence type="predicted"/>
<dbReference type="Gene3D" id="3.30.460.10">
    <property type="entry name" value="Beta Polymerase, domain 2"/>
    <property type="match status" value="1"/>
</dbReference>
<name>A0A399ETL1_9DEIN</name>
<sequence length="275" mass="30781">MHARDKPLPILRATTRRERLERARHIADWILGHYSDAVVAIGIYGSTARGSDEPYSDLEMSVLMRSSPTPGRDERYVQGLKISVEFHTVGSVYRRLQRVDLTWPLCVDQFVSVLSLYDPEGHWPKLKLLVDQLPSGSFVQAIREGIVGELLENFAKLENARKRDDAPAMRWIAWNLAWDVAMISALMNRAYFTSWSRTPDEILRLPSLLPAVKSLVEKFRNGDLRSAKGLHRCCEAAVRGVVQHVATLGVHVQVEPSLAGPPREQIGGGGPGSKR</sequence>
<comment type="caution">
    <text evidence="2">The sequence shown here is derived from an EMBL/GenBank/DDBJ whole genome shotgun (WGS) entry which is preliminary data.</text>
</comment>
<keyword evidence="2" id="KW-0808">Transferase</keyword>
<dbReference type="EMBL" id="QWLA01000040">
    <property type="protein sequence ID" value="RIH85571.1"/>
    <property type="molecule type" value="Genomic_DNA"/>
</dbReference>
<dbReference type="Pfam" id="PF07827">
    <property type="entry name" value="KNTase_C"/>
    <property type="match status" value="1"/>
</dbReference>
<dbReference type="AlphaFoldDB" id="A0A399ETL1"/>
<feature type="domain" description="Kanamycin nucleotidyltransferase C-terminal" evidence="1">
    <location>
        <begin position="120"/>
        <end position="251"/>
    </location>
</feature>
<dbReference type="OrthoDB" id="24442at2"/>
<dbReference type="Gene3D" id="1.20.120.330">
    <property type="entry name" value="Nucleotidyltransferases domain 2"/>
    <property type="match status" value="1"/>
</dbReference>
<dbReference type="Proteomes" id="UP000265341">
    <property type="component" value="Unassembled WGS sequence"/>
</dbReference>
<dbReference type="CDD" id="cd05403">
    <property type="entry name" value="NT_KNTase_like"/>
    <property type="match status" value="1"/>
</dbReference>
<organism evidence="2 3">
    <name type="scientific">Calidithermus roseus</name>
    <dbReference type="NCBI Taxonomy" id="1644118"/>
    <lineage>
        <taxon>Bacteria</taxon>
        <taxon>Thermotogati</taxon>
        <taxon>Deinococcota</taxon>
        <taxon>Deinococci</taxon>
        <taxon>Thermales</taxon>
        <taxon>Thermaceae</taxon>
        <taxon>Calidithermus</taxon>
    </lineage>
</organism>
<dbReference type="GO" id="GO:0046677">
    <property type="term" value="P:response to antibiotic"/>
    <property type="evidence" value="ECO:0007669"/>
    <property type="project" value="InterPro"/>
</dbReference>
<dbReference type="InterPro" id="IPR012481">
    <property type="entry name" value="KNTase_C"/>
</dbReference>
<protein>
    <submittedName>
        <fullName evidence="2">Kanamycin nucleotidyltransferase</fullName>
        <ecNumber evidence="2">2.7.7.-</ecNumber>
    </submittedName>
</protein>
<gene>
    <name evidence="2" type="primary">knt</name>
    <name evidence="2" type="ORF">Mrose_02135</name>
</gene>
<keyword evidence="3" id="KW-1185">Reference proteome</keyword>
<keyword evidence="2" id="KW-0548">Nucleotidyltransferase</keyword>
<dbReference type="InterPro" id="IPR043519">
    <property type="entry name" value="NT_sf"/>
</dbReference>
<dbReference type="SUPFAM" id="SSF81301">
    <property type="entry name" value="Nucleotidyltransferase"/>
    <property type="match status" value="1"/>
</dbReference>
<dbReference type="EC" id="2.7.7.-" evidence="2"/>